<keyword evidence="2" id="KW-1185">Reference proteome</keyword>
<sequence>MTRGVSDTNLLANYSDSTQGILEIDSINSSRAQARAT</sequence>
<proteinExistence type="predicted"/>
<reference evidence="1 2" key="1">
    <citation type="submission" date="2013-09" db="EMBL/GenBank/DDBJ databases">
        <title>Corchorus capsularis genome sequencing.</title>
        <authorList>
            <person name="Alam M."/>
            <person name="Haque M.S."/>
            <person name="Islam M.S."/>
            <person name="Emdad E.M."/>
            <person name="Islam M.M."/>
            <person name="Ahmed B."/>
            <person name="Halim A."/>
            <person name="Hossen Q.M.M."/>
            <person name="Hossain M.Z."/>
            <person name="Ahmed R."/>
            <person name="Khan M.M."/>
            <person name="Islam R."/>
            <person name="Rashid M.M."/>
            <person name="Khan S.A."/>
            <person name="Rahman M.S."/>
            <person name="Alam M."/>
        </authorList>
    </citation>
    <scope>NUCLEOTIDE SEQUENCE [LARGE SCALE GENOMIC DNA]</scope>
    <source>
        <strain evidence="2">cv. CVL-1</strain>
        <tissue evidence="1">Whole seedling</tissue>
    </source>
</reference>
<dbReference type="EMBL" id="AWWV01010470">
    <property type="protein sequence ID" value="OMO79095.1"/>
    <property type="molecule type" value="Genomic_DNA"/>
</dbReference>
<gene>
    <name evidence="1" type="ORF">CCACVL1_13919</name>
</gene>
<dbReference type="Proteomes" id="UP000188268">
    <property type="component" value="Unassembled WGS sequence"/>
</dbReference>
<comment type="caution">
    <text evidence="1">The sequence shown here is derived from an EMBL/GenBank/DDBJ whole genome shotgun (WGS) entry which is preliminary data.</text>
</comment>
<name>A0A1R3I929_COCAP</name>
<evidence type="ECO:0000313" key="2">
    <source>
        <dbReference type="Proteomes" id="UP000188268"/>
    </source>
</evidence>
<evidence type="ECO:0000313" key="1">
    <source>
        <dbReference type="EMBL" id="OMO79095.1"/>
    </source>
</evidence>
<protein>
    <submittedName>
        <fullName evidence="1">Uncharacterized protein</fullName>
    </submittedName>
</protein>
<organism evidence="1 2">
    <name type="scientific">Corchorus capsularis</name>
    <name type="common">Jute</name>
    <dbReference type="NCBI Taxonomy" id="210143"/>
    <lineage>
        <taxon>Eukaryota</taxon>
        <taxon>Viridiplantae</taxon>
        <taxon>Streptophyta</taxon>
        <taxon>Embryophyta</taxon>
        <taxon>Tracheophyta</taxon>
        <taxon>Spermatophyta</taxon>
        <taxon>Magnoliopsida</taxon>
        <taxon>eudicotyledons</taxon>
        <taxon>Gunneridae</taxon>
        <taxon>Pentapetalae</taxon>
        <taxon>rosids</taxon>
        <taxon>malvids</taxon>
        <taxon>Malvales</taxon>
        <taxon>Malvaceae</taxon>
        <taxon>Grewioideae</taxon>
        <taxon>Apeibeae</taxon>
        <taxon>Corchorus</taxon>
    </lineage>
</organism>
<accession>A0A1R3I929</accession>
<dbReference type="AlphaFoldDB" id="A0A1R3I929"/>
<dbReference type="Gramene" id="OMO79095">
    <property type="protein sequence ID" value="OMO79095"/>
    <property type="gene ID" value="CCACVL1_13919"/>
</dbReference>